<dbReference type="InterPro" id="IPR003730">
    <property type="entry name" value="Cu_polyphenol_OxRdtase"/>
</dbReference>
<keyword evidence="3" id="KW-0808">Transferase</keyword>
<evidence type="ECO:0000256" key="1">
    <source>
        <dbReference type="ARBA" id="ARBA00000553"/>
    </source>
</evidence>
<keyword evidence="6" id="KW-0862">Zinc</keyword>
<sequence length="263" mass="27646">MAPDATSAGFVASPALSLLPGVAHAFFTREGGASSGIYDSLNGGLGSQDDPASVQENRRRMTAALGVAPGRLAVPWQVHSAEAVATDAPWAREASPHVDGVATKTPGLAVAVTIADCCPILFCDPKARVVGAAHAGWKGAIGGVIEATLARMEELGARRGDVTAALGPCIRQQSYEVGPEFAARFTAEDADNARFFAPAERPGHAMFDLGFYVVARLRRAGLAHVDDLGLDTYSDEARFFSFRRTTHRAEPDYGRLIAAIALV</sequence>
<comment type="catalytic activity">
    <reaction evidence="7">
        <text>adenosine + H2O + H(+) = inosine + NH4(+)</text>
        <dbReference type="Rhea" id="RHEA:24408"/>
        <dbReference type="ChEBI" id="CHEBI:15377"/>
        <dbReference type="ChEBI" id="CHEBI:15378"/>
        <dbReference type="ChEBI" id="CHEBI:16335"/>
        <dbReference type="ChEBI" id="CHEBI:17596"/>
        <dbReference type="ChEBI" id="CHEBI:28938"/>
        <dbReference type="EC" id="3.5.4.4"/>
    </reaction>
    <physiologicalReaction direction="left-to-right" evidence="7">
        <dbReference type="Rhea" id="RHEA:24409"/>
    </physiologicalReaction>
</comment>
<evidence type="ECO:0000256" key="7">
    <source>
        <dbReference type="ARBA" id="ARBA00047989"/>
    </source>
</evidence>
<organism evidence="11 12">
    <name type="scientific">Hansschlegelia zhihuaiae</name>
    <dbReference type="NCBI Taxonomy" id="405005"/>
    <lineage>
        <taxon>Bacteria</taxon>
        <taxon>Pseudomonadati</taxon>
        <taxon>Pseudomonadota</taxon>
        <taxon>Alphaproteobacteria</taxon>
        <taxon>Hyphomicrobiales</taxon>
        <taxon>Methylopilaceae</taxon>
        <taxon>Hansschlegelia</taxon>
    </lineage>
</organism>
<dbReference type="Pfam" id="PF02578">
    <property type="entry name" value="Cu-oxidase_4"/>
    <property type="match status" value="1"/>
</dbReference>
<dbReference type="Proteomes" id="UP000289708">
    <property type="component" value="Unassembled WGS sequence"/>
</dbReference>
<dbReference type="InterPro" id="IPR011324">
    <property type="entry name" value="Cytotoxic_necrot_fac-like_cat"/>
</dbReference>
<dbReference type="Gene3D" id="3.60.140.10">
    <property type="entry name" value="CNF1/YfiH-like putative cysteine hydrolases"/>
    <property type="match status" value="1"/>
</dbReference>
<dbReference type="GO" id="GO:0016787">
    <property type="term" value="F:hydrolase activity"/>
    <property type="evidence" value="ECO:0007669"/>
    <property type="project" value="UniProtKB-KW"/>
</dbReference>
<keyword evidence="12" id="KW-1185">Reference proteome</keyword>
<dbReference type="OrthoDB" id="4279at2"/>
<dbReference type="AlphaFoldDB" id="A0A4Q0MJH8"/>
<evidence type="ECO:0000256" key="10">
    <source>
        <dbReference type="RuleBase" id="RU361274"/>
    </source>
</evidence>
<evidence type="ECO:0000256" key="9">
    <source>
        <dbReference type="ARBA" id="ARBA00049893"/>
    </source>
</evidence>
<evidence type="ECO:0000256" key="6">
    <source>
        <dbReference type="ARBA" id="ARBA00022833"/>
    </source>
</evidence>
<dbReference type="SUPFAM" id="SSF64438">
    <property type="entry name" value="CNF1/YfiH-like putative cysteine hydrolases"/>
    <property type="match status" value="1"/>
</dbReference>
<proteinExistence type="inferred from homology"/>
<dbReference type="GO" id="GO:0005507">
    <property type="term" value="F:copper ion binding"/>
    <property type="evidence" value="ECO:0007669"/>
    <property type="project" value="TreeGrafter"/>
</dbReference>
<dbReference type="NCBIfam" id="TIGR00726">
    <property type="entry name" value="peptidoglycan editing factor PgeF"/>
    <property type="match status" value="1"/>
</dbReference>
<comment type="catalytic activity">
    <reaction evidence="9">
        <text>S-methyl-5'-thioadenosine + phosphate = 5-(methylsulfanyl)-alpha-D-ribose 1-phosphate + adenine</text>
        <dbReference type="Rhea" id="RHEA:11852"/>
        <dbReference type="ChEBI" id="CHEBI:16708"/>
        <dbReference type="ChEBI" id="CHEBI:17509"/>
        <dbReference type="ChEBI" id="CHEBI:43474"/>
        <dbReference type="ChEBI" id="CHEBI:58533"/>
        <dbReference type="EC" id="2.4.2.28"/>
    </reaction>
    <physiologicalReaction direction="left-to-right" evidence="9">
        <dbReference type="Rhea" id="RHEA:11853"/>
    </physiologicalReaction>
</comment>
<comment type="catalytic activity">
    <reaction evidence="1">
        <text>inosine + phosphate = alpha-D-ribose 1-phosphate + hypoxanthine</text>
        <dbReference type="Rhea" id="RHEA:27646"/>
        <dbReference type="ChEBI" id="CHEBI:17368"/>
        <dbReference type="ChEBI" id="CHEBI:17596"/>
        <dbReference type="ChEBI" id="CHEBI:43474"/>
        <dbReference type="ChEBI" id="CHEBI:57720"/>
        <dbReference type="EC" id="2.4.2.1"/>
    </reaction>
    <physiologicalReaction direction="left-to-right" evidence="1">
        <dbReference type="Rhea" id="RHEA:27647"/>
    </physiologicalReaction>
</comment>
<gene>
    <name evidence="11" type="primary">pgeF</name>
    <name evidence="11" type="ORF">EK403_10145</name>
</gene>
<reference evidence="11 12" key="1">
    <citation type="submission" date="2018-12" db="EMBL/GenBank/DDBJ databases">
        <title>bacterium Hansschlegelia zhihuaiae S113.</title>
        <authorList>
            <person name="He J."/>
        </authorList>
    </citation>
    <scope>NUCLEOTIDE SEQUENCE [LARGE SCALE GENOMIC DNA]</scope>
    <source>
        <strain evidence="11 12">S 113</strain>
    </source>
</reference>
<evidence type="ECO:0000313" key="12">
    <source>
        <dbReference type="Proteomes" id="UP000289708"/>
    </source>
</evidence>
<comment type="caution">
    <text evidence="11">The sequence shown here is derived from an EMBL/GenBank/DDBJ whole genome shotgun (WGS) entry which is preliminary data.</text>
</comment>
<evidence type="ECO:0000256" key="4">
    <source>
        <dbReference type="ARBA" id="ARBA00022723"/>
    </source>
</evidence>
<dbReference type="PANTHER" id="PTHR30616">
    <property type="entry name" value="UNCHARACTERIZED PROTEIN YFIH"/>
    <property type="match status" value="1"/>
</dbReference>
<keyword evidence="5" id="KW-0378">Hydrolase</keyword>
<evidence type="ECO:0000256" key="8">
    <source>
        <dbReference type="ARBA" id="ARBA00048968"/>
    </source>
</evidence>
<evidence type="ECO:0000256" key="5">
    <source>
        <dbReference type="ARBA" id="ARBA00022801"/>
    </source>
</evidence>
<dbReference type="PANTHER" id="PTHR30616:SF2">
    <property type="entry name" value="PURINE NUCLEOSIDE PHOSPHORYLASE LACC1"/>
    <property type="match status" value="1"/>
</dbReference>
<name>A0A4Q0MJH8_9HYPH</name>
<keyword evidence="4" id="KW-0479">Metal-binding</keyword>
<dbReference type="EMBL" id="RYFI01000008">
    <property type="protein sequence ID" value="RXF73605.1"/>
    <property type="molecule type" value="Genomic_DNA"/>
</dbReference>
<evidence type="ECO:0000313" key="11">
    <source>
        <dbReference type="EMBL" id="RXF73605.1"/>
    </source>
</evidence>
<dbReference type="InterPro" id="IPR038371">
    <property type="entry name" value="Cu_polyphenol_OxRdtase_sf"/>
</dbReference>
<evidence type="ECO:0000256" key="3">
    <source>
        <dbReference type="ARBA" id="ARBA00022679"/>
    </source>
</evidence>
<protein>
    <recommendedName>
        <fullName evidence="10">Purine nucleoside phosphorylase</fullName>
    </recommendedName>
</protein>
<dbReference type="GO" id="GO:0017061">
    <property type="term" value="F:S-methyl-5-thioadenosine phosphorylase activity"/>
    <property type="evidence" value="ECO:0007669"/>
    <property type="project" value="UniProtKB-EC"/>
</dbReference>
<dbReference type="CDD" id="cd16833">
    <property type="entry name" value="YfiH"/>
    <property type="match status" value="1"/>
</dbReference>
<comment type="similarity">
    <text evidence="2 10">Belongs to the purine nucleoside phosphorylase YfiH/LACC1 family.</text>
</comment>
<accession>A0A4Q0MJH8</accession>
<evidence type="ECO:0000256" key="2">
    <source>
        <dbReference type="ARBA" id="ARBA00007353"/>
    </source>
</evidence>
<comment type="catalytic activity">
    <reaction evidence="8">
        <text>adenosine + phosphate = alpha-D-ribose 1-phosphate + adenine</text>
        <dbReference type="Rhea" id="RHEA:27642"/>
        <dbReference type="ChEBI" id="CHEBI:16335"/>
        <dbReference type="ChEBI" id="CHEBI:16708"/>
        <dbReference type="ChEBI" id="CHEBI:43474"/>
        <dbReference type="ChEBI" id="CHEBI:57720"/>
        <dbReference type="EC" id="2.4.2.1"/>
    </reaction>
    <physiologicalReaction direction="left-to-right" evidence="8">
        <dbReference type="Rhea" id="RHEA:27643"/>
    </physiologicalReaction>
</comment>